<accession>A0A6C0KYT6</accession>
<evidence type="ECO:0000313" key="1">
    <source>
        <dbReference type="EMBL" id="QHU23142.1"/>
    </source>
</evidence>
<name>A0A6C0KYT6_9ZZZZ</name>
<organism evidence="1">
    <name type="scientific">viral metagenome</name>
    <dbReference type="NCBI Taxonomy" id="1070528"/>
    <lineage>
        <taxon>unclassified sequences</taxon>
        <taxon>metagenomes</taxon>
        <taxon>organismal metagenomes</taxon>
    </lineage>
</organism>
<dbReference type="AlphaFoldDB" id="A0A6C0KYT6"/>
<proteinExistence type="predicted"/>
<dbReference type="EMBL" id="MN741024">
    <property type="protein sequence ID" value="QHU23142.1"/>
    <property type="molecule type" value="Genomic_DNA"/>
</dbReference>
<reference evidence="1" key="1">
    <citation type="journal article" date="2020" name="Nature">
        <title>Giant virus diversity and host interactions through global metagenomics.</title>
        <authorList>
            <person name="Schulz F."/>
            <person name="Roux S."/>
            <person name="Paez-Espino D."/>
            <person name="Jungbluth S."/>
            <person name="Walsh D.A."/>
            <person name="Denef V.J."/>
            <person name="McMahon K.D."/>
            <person name="Konstantinidis K.T."/>
            <person name="Eloe-Fadrosh E.A."/>
            <person name="Kyrpides N.C."/>
            <person name="Woyke T."/>
        </authorList>
    </citation>
    <scope>NUCLEOTIDE SEQUENCE</scope>
    <source>
        <strain evidence="1">GVMAG-S-ERX555907-63</strain>
    </source>
</reference>
<protein>
    <submittedName>
        <fullName evidence="1">Uncharacterized protein</fullName>
    </submittedName>
</protein>
<sequence>MEDETKTNDTVLKIDNTTNLMSYIDDNKEKFSEELYIQLGKAVMNIQNNHNYFRIKYTQLTVIWSKYRDVDDDSGFYKNTSEILICVLNGFKTENYDSNYTTNSTLSHGLIPLDLDGTPYWTIGTVIHGETGPNLYIITDIEKIII</sequence>